<proteinExistence type="predicted"/>
<dbReference type="PROSITE" id="PS51677">
    <property type="entry name" value="NODB"/>
    <property type="match status" value="1"/>
</dbReference>
<dbReference type="GO" id="GO:0016810">
    <property type="term" value="F:hydrolase activity, acting on carbon-nitrogen (but not peptide) bonds"/>
    <property type="evidence" value="ECO:0007669"/>
    <property type="project" value="InterPro"/>
</dbReference>
<feature type="domain" description="NodB homology" evidence="4">
    <location>
        <begin position="103"/>
        <end position="290"/>
    </location>
</feature>
<evidence type="ECO:0000259" key="4">
    <source>
        <dbReference type="PROSITE" id="PS51677"/>
    </source>
</evidence>
<evidence type="ECO:0000313" key="5">
    <source>
        <dbReference type="EMBL" id="MBE5040987.1"/>
    </source>
</evidence>
<name>A0A9D5M1P2_9FIRM</name>
<dbReference type="GO" id="GO:0005975">
    <property type="term" value="P:carbohydrate metabolic process"/>
    <property type="evidence" value="ECO:0007669"/>
    <property type="project" value="InterPro"/>
</dbReference>
<dbReference type="RefSeq" id="WP_226393525.1">
    <property type="nucleotide sequence ID" value="NZ_JADCKB010000029.1"/>
</dbReference>
<dbReference type="PANTHER" id="PTHR34216">
    <property type="match status" value="1"/>
</dbReference>
<dbReference type="InterPro" id="IPR051398">
    <property type="entry name" value="Polysacch_Deacetylase"/>
</dbReference>
<keyword evidence="3" id="KW-1133">Transmembrane helix</keyword>
<dbReference type="GO" id="GO:0005576">
    <property type="term" value="C:extracellular region"/>
    <property type="evidence" value="ECO:0007669"/>
    <property type="project" value="UniProtKB-SubCell"/>
</dbReference>
<organism evidence="5 6">
    <name type="scientific">Ructibacterium gallinarum</name>
    <dbReference type="NCBI Taxonomy" id="2779355"/>
    <lineage>
        <taxon>Bacteria</taxon>
        <taxon>Bacillati</taxon>
        <taxon>Bacillota</taxon>
        <taxon>Clostridia</taxon>
        <taxon>Eubacteriales</taxon>
        <taxon>Oscillospiraceae</taxon>
        <taxon>Ructibacterium</taxon>
    </lineage>
</organism>
<dbReference type="PANTHER" id="PTHR34216:SF3">
    <property type="entry name" value="POLY-BETA-1,6-N-ACETYL-D-GLUCOSAMINE N-DEACETYLASE"/>
    <property type="match status" value="1"/>
</dbReference>
<dbReference type="Proteomes" id="UP000806542">
    <property type="component" value="Unassembled WGS sequence"/>
</dbReference>
<sequence>MFVIRLRTLVIYFTAAILLITVFTAFMVKSDDFSVHAQEESGVFLPILMYHAVTEDPARIGQFVISSDMLEADLKYLQQEGYQTVTIDELIQYVKEDGTLPEKPVMLTFDDGYFNNYCYAYPLLQKYQAKAVISLIGKYTDLYTNTPDENPGYSHITWDQVNEMMQSGLVEFQNHSYDLHSNTKGRDGAKKKKGESEEAYAQMLWADVGRLQEEMKVHTGYMPSAFTYPFGSVSEASYEILEKMGFEATLSCEEKLNCIVKGDPNCLFMLNRFLRSNKKSAENILRAAMN</sequence>
<reference evidence="5" key="1">
    <citation type="submission" date="2020-10" db="EMBL/GenBank/DDBJ databases">
        <title>ChiBAC.</title>
        <authorList>
            <person name="Zenner C."/>
            <person name="Hitch T.C.A."/>
            <person name="Clavel T."/>
        </authorList>
    </citation>
    <scope>NUCLEOTIDE SEQUENCE</scope>
    <source>
        <strain evidence="5">DSM 107454</strain>
    </source>
</reference>
<comment type="caution">
    <text evidence="5">The sequence shown here is derived from an EMBL/GenBank/DDBJ whole genome shotgun (WGS) entry which is preliminary data.</text>
</comment>
<dbReference type="Pfam" id="PF01522">
    <property type="entry name" value="Polysacc_deac_1"/>
    <property type="match status" value="1"/>
</dbReference>
<dbReference type="SUPFAM" id="SSF88713">
    <property type="entry name" value="Glycoside hydrolase/deacetylase"/>
    <property type="match status" value="1"/>
</dbReference>
<keyword evidence="3" id="KW-0472">Membrane</keyword>
<keyword evidence="2" id="KW-0732">Signal</keyword>
<dbReference type="InterPro" id="IPR002509">
    <property type="entry name" value="NODB_dom"/>
</dbReference>
<dbReference type="Gene3D" id="3.20.20.370">
    <property type="entry name" value="Glycoside hydrolase/deacetylase"/>
    <property type="match status" value="1"/>
</dbReference>
<gene>
    <name evidence="5" type="ORF">INF28_11010</name>
</gene>
<dbReference type="EMBL" id="JADCKB010000029">
    <property type="protein sequence ID" value="MBE5040987.1"/>
    <property type="molecule type" value="Genomic_DNA"/>
</dbReference>
<feature type="transmembrane region" description="Helical" evidence="3">
    <location>
        <begin position="9"/>
        <end position="28"/>
    </location>
</feature>
<evidence type="ECO:0000313" key="6">
    <source>
        <dbReference type="Proteomes" id="UP000806542"/>
    </source>
</evidence>
<dbReference type="AlphaFoldDB" id="A0A9D5M1P2"/>
<protein>
    <submittedName>
        <fullName evidence="5">Polysaccharide deacetylase family protein</fullName>
    </submittedName>
</protein>
<dbReference type="CDD" id="cd10918">
    <property type="entry name" value="CE4_NodB_like_5s_6s"/>
    <property type="match status" value="1"/>
</dbReference>
<keyword evidence="3" id="KW-0812">Transmembrane</keyword>
<comment type="subcellular location">
    <subcellularLocation>
        <location evidence="1">Secreted</location>
    </subcellularLocation>
</comment>
<accession>A0A9D5M1P2</accession>
<keyword evidence="6" id="KW-1185">Reference proteome</keyword>
<dbReference type="InterPro" id="IPR011330">
    <property type="entry name" value="Glyco_hydro/deAcase_b/a-brl"/>
</dbReference>
<evidence type="ECO:0000256" key="3">
    <source>
        <dbReference type="SAM" id="Phobius"/>
    </source>
</evidence>
<evidence type="ECO:0000256" key="2">
    <source>
        <dbReference type="ARBA" id="ARBA00022729"/>
    </source>
</evidence>
<evidence type="ECO:0000256" key="1">
    <source>
        <dbReference type="ARBA" id="ARBA00004613"/>
    </source>
</evidence>